<dbReference type="EC" id="2.7.4.8" evidence="3 11"/>
<dbReference type="GO" id="GO:0005524">
    <property type="term" value="F:ATP binding"/>
    <property type="evidence" value="ECO:0007669"/>
    <property type="project" value="UniProtKB-UniRule"/>
</dbReference>
<dbReference type="EMBL" id="WJPP01000002">
    <property type="protein sequence ID" value="MRH78058.1"/>
    <property type="molecule type" value="Genomic_DNA"/>
</dbReference>
<accession>A0A6N7QSD2</accession>
<dbReference type="InterPro" id="IPR008145">
    <property type="entry name" value="GK/Ca_channel_bsu"/>
</dbReference>
<dbReference type="PROSITE" id="PS50052">
    <property type="entry name" value="GUANYLATE_KINASE_2"/>
    <property type="match status" value="1"/>
</dbReference>
<reference evidence="13 14" key="1">
    <citation type="submission" date="2019-11" db="EMBL/GenBank/DDBJ databases">
        <authorList>
            <person name="Zhang X.Y."/>
        </authorList>
    </citation>
    <scope>NUCLEOTIDE SEQUENCE [LARGE SCALE GENOMIC DNA]</scope>
    <source>
        <strain evidence="13 14">C176</strain>
    </source>
</reference>
<dbReference type="PANTHER" id="PTHR23117:SF13">
    <property type="entry name" value="GUANYLATE KINASE"/>
    <property type="match status" value="1"/>
</dbReference>
<dbReference type="Gene3D" id="3.40.50.300">
    <property type="entry name" value="P-loop containing nucleotide triphosphate hydrolases"/>
    <property type="match status" value="1"/>
</dbReference>
<dbReference type="FunFam" id="3.30.63.10:FF:000002">
    <property type="entry name" value="Guanylate kinase 1"/>
    <property type="match status" value="1"/>
</dbReference>
<dbReference type="FunFam" id="3.40.50.300:FF:000084">
    <property type="entry name" value="Guanylate kinase"/>
    <property type="match status" value="1"/>
</dbReference>
<keyword evidence="8 11" id="KW-0418">Kinase</keyword>
<evidence type="ECO:0000256" key="3">
    <source>
        <dbReference type="ARBA" id="ARBA00012961"/>
    </source>
</evidence>
<keyword evidence="9 11" id="KW-0067">ATP-binding</keyword>
<keyword evidence="5 11" id="KW-0963">Cytoplasm</keyword>
<keyword evidence="14" id="KW-1185">Reference proteome</keyword>
<comment type="function">
    <text evidence="11">Essential for recycling GMP and indirectly, cGMP.</text>
</comment>
<evidence type="ECO:0000256" key="9">
    <source>
        <dbReference type="ARBA" id="ARBA00022840"/>
    </source>
</evidence>
<evidence type="ECO:0000256" key="11">
    <source>
        <dbReference type="HAMAP-Rule" id="MF_00328"/>
    </source>
</evidence>
<dbReference type="InterPro" id="IPR017665">
    <property type="entry name" value="Guanylate_kinase"/>
</dbReference>
<keyword evidence="6 11" id="KW-0808">Transferase</keyword>
<dbReference type="InterPro" id="IPR027417">
    <property type="entry name" value="P-loop_NTPase"/>
</dbReference>
<dbReference type="NCBIfam" id="TIGR03263">
    <property type="entry name" value="guanyl_kin"/>
    <property type="match status" value="1"/>
</dbReference>
<evidence type="ECO:0000256" key="4">
    <source>
        <dbReference type="ARBA" id="ARBA00016296"/>
    </source>
</evidence>
<evidence type="ECO:0000259" key="12">
    <source>
        <dbReference type="PROSITE" id="PS50052"/>
    </source>
</evidence>
<evidence type="ECO:0000256" key="5">
    <source>
        <dbReference type="ARBA" id="ARBA00022490"/>
    </source>
</evidence>
<evidence type="ECO:0000256" key="6">
    <source>
        <dbReference type="ARBA" id="ARBA00022679"/>
    </source>
</evidence>
<proteinExistence type="inferred from homology"/>
<comment type="similarity">
    <text evidence="2 11">Belongs to the guanylate kinase family.</text>
</comment>
<evidence type="ECO:0000256" key="2">
    <source>
        <dbReference type="ARBA" id="ARBA00005790"/>
    </source>
</evidence>
<dbReference type="InterPro" id="IPR008144">
    <property type="entry name" value="Guanylate_kin-like_dom"/>
</dbReference>
<dbReference type="InterPro" id="IPR020590">
    <property type="entry name" value="Guanylate_kinase_CS"/>
</dbReference>
<sequence length="212" mass="23654">MENGTVETVYVVSAASGAGKTSLLRALIEQDSGLAVSVSHTTRAPRSAERDGVDYHFVDDPTFVGLIEQNAFVEHAHVFDRRYGTSWAAIQLELEQGHDVLLEIDWQGARQVRERLLNVVSIFILPPSLAALEQRLRARNQDSDEVIARRMEAAVAEMQHCTEYDYLVVNDDFQQALTDLNAIIQARRLQLRRQLTAQAEIISALLEQPGSG</sequence>
<dbReference type="SMART" id="SM00072">
    <property type="entry name" value="GuKc"/>
    <property type="match status" value="1"/>
</dbReference>
<name>A0A6N7QSD2_9GAMM</name>
<evidence type="ECO:0000256" key="7">
    <source>
        <dbReference type="ARBA" id="ARBA00022741"/>
    </source>
</evidence>
<dbReference type="GO" id="GO:0005829">
    <property type="term" value="C:cytosol"/>
    <property type="evidence" value="ECO:0007669"/>
    <property type="project" value="TreeGrafter"/>
</dbReference>
<dbReference type="CDD" id="cd00071">
    <property type="entry name" value="GMPK"/>
    <property type="match status" value="1"/>
</dbReference>
<dbReference type="Proteomes" id="UP000433788">
    <property type="component" value="Unassembled WGS sequence"/>
</dbReference>
<dbReference type="Gene3D" id="3.30.63.10">
    <property type="entry name" value="Guanylate Kinase phosphate binding domain"/>
    <property type="match status" value="1"/>
</dbReference>
<dbReference type="PROSITE" id="PS00856">
    <property type="entry name" value="GUANYLATE_KINASE_1"/>
    <property type="match status" value="1"/>
</dbReference>
<evidence type="ECO:0000313" key="13">
    <source>
        <dbReference type="EMBL" id="MRH78058.1"/>
    </source>
</evidence>
<comment type="catalytic activity">
    <reaction evidence="11">
        <text>GMP + ATP = GDP + ADP</text>
        <dbReference type="Rhea" id="RHEA:20780"/>
        <dbReference type="ChEBI" id="CHEBI:30616"/>
        <dbReference type="ChEBI" id="CHEBI:58115"/>
        <dbReference type="ChEBI" id="CHEBI:58189"/>
        <dbReference type="ChEBI" id="CHEBI:456216"/>
        <dbReference type="EC" id="2.7.4.8"/>
    </reaction>
</comment>
<protein>
    <recommendedName>
        <fullName evidence="4 11">Guanylate kinase</fullName>
        <ecNumber evidence="3 11">2.7.4.8</ecNumber>
    </recommendedName>
    <alternativeName>
        <fullName evidence="10 11">GMP kinase</fullName>
    </alternativeName>
</protein>
<evidence type="ECO:0000256" key="10">
    <source>
        <dbReference type="ARBA" id="ARBA00030128"/>
    </source>
</evidence>
<evidence type="ECO:0000256" key="1">
    <source>
        <dbReference type="ARBA" id="ARBA00004496"/>
    </source>
</evidence>
<dbReference type="RefSeq" id="WP_153719095.1">
    <property type="nucleotide sequence ID" value="NZ_WJPP01000002.1"/>
</dbReference>
<dbReference type="SUPFAM" id="SSF52540">
    <property type="entry name" value="P-loop containing nucleoside triphosphate hydrolases"/>
    <property type="match status" value="1"/>
</dbReference>
<evidence type="ECO:0000256" key="8">
    <source>
        <dbReference type="ARBA" id="ARBA00022777"/>
    </source>
</evidence>
<comment type="subcellular location">
    <subcellularLocation>
        <location evidence="1 11">Cytoplasm</location>
    </subcellularLocation>
</comment>
<keyword evidence="7 11" id="KW-0547">Nucleotide-binding</keyword>
<feature type="binding site" evidence="11">
    <location>
        <begin position="14"/>
        <end position="21"/>
    </location>
    <ligand>
        <name>ATP</name>
        <dbReference type="ChEBI" id="CHEBI:30616"/>
    </ligand>
</feature>
<dbReference type="AlphaFoldDB" id="A0A6N7QSD2"/>
<evidence type="ECO:0000313" key="14">
    <source>
        <dbReference type="Proteomes" id="UP000433788"/>
    </source>
</evidence>
<comment type="caution">
    <text evidence="13">The sequence shown here is derived from an EMBL/GenBank/DDBJ whole genome shotgun (WGS) entry which is preliminary data.</text>
</comment>
<dbReference type="Pfam" id="PF00625">
    <property type="entry name" value="Guanylate_kin"/>
    <property type="match status" value="1"/>
</dbReference>
<organism evidence="13 14">
    <name type="scientific">Spiribacter salilacus</name>
    <dbReference type="NCBI Taxonomy" id="2664894"/>
    <lineage>
        <taxon>Bacteria</taxon>
        <taxon>Pseudomonadati</taxon>
        <taxon>Pseudomonadota</taxon>
        <taxon>Gammaproteobacteria</taxon>
        <taxon>Chromatiales</taxon>
        <taxon>Ectothiorhodospiraceae</taxon>
        <taxon>Spiribacter</taxon>
    </lineage>
</organism>
<feature type="domain" description="Guanylate kinase-like" evidence="12">
    <location>
        <begin position="7"/>
        <end position="185"/>
    </location>
</feature>
<gene>
    <name evidence="11" type="primary">gmk</name>
    <name evidence="13" type="ORF">GH984_05000</name>
</gene>
<dbReference type="HAMAP" id="MF_00328">
    <property type="entry name" value="Guanylate_kinase"/>
    <property type="match status" value="1"/>
</dbReference>
<dbReference type="PANTHER" id="PTHR23117">
    <property type="entry name" value="GUANYLATE KINASE-RELATED"/>
    <property type="match status" value="1"/>
</dbReference>
<dbReference type="GO" id="GO:0004385">
    <property type="term" value="F:GMP kinase activity"/>
    <property type="evidence" value="ECO:0007669"/>
    <property type="project" value="UniProtKB-UniRule"/>
</dbReference>